<evidence type="ECO:0000259" key="1">
    <source>
        <dbReference type="Pfam" id="PF12770"/>
    </source>
</evidence>
<feature type="domain" description="CHAT" evidence="1">
    <location>
        <begin position="833"/>
        <end position="1103"/>
    </location>
</feature>
<dbReference type="HOGENOM" id="CLU_001305_0_1_1"/>
<dbReference type="InterPro" id="IPR024983">
    <property type="entry name" value="CHAT_dom"/>
</dbReference>
<dbReference type="OrthoDB" id="9991317at2759"/>
<proteinExistence type="predicted"/>
<accession>A0A067T760</accession>
<reference evidence="3" key="1">
    <citation type="journal article" date="2014" name="Proc. Natl. Acad. Sci. U.S.A.">
        <title>Extensive sampling of basidiomycete genomes demonstrates inadequacy of the white-rot/brown-rot paradigm for wood decay fungi.</title>
        <authorList>
            <person name="Riley R."/>
            <person name="Salamov A.A."/>
            <person name="Brown D.W."/>
            <person name="Nagy L.G."/>
            <person name="Floudas D."/>
            <person name="Held B.W."/>
            <person name="Levasseur A."/>
            <person name="Lombard V."/>
            <person name="Morin E."/>
            <person name="Otillar R."/>
            <person name="Lindquist E.A."/>
            <person name="Sun H."/>
            <person name="LaButti K.M."/>
            <person name="Schmutz J."/>
            <person name="Jabbour D."/>
            <person name="Luo H."/>
            <person name="Baker S.E."/>
            <person name="Pisabarro A.G."/>
            <person name="Walton J.D."/>
            <person name="Blanchette R.A."/>
            <person name="Henrissat B."/>
            <person name="Martin F."/>
            <person name="Cullen D."/>
            <person name="Hibbett D.S."/>
            <person name="Grigoriev I.V."/>
        </authorList>
    </citation>
    <scope>NUCLEOTIDE SEQUENCE [LARGE SCALE GENOMIC DNA]</scope>
    <source>
        <strain evidence="3">CBS 339.88</strain>
    </source>
</reference>
<gene>
    <name evidence="2" type="ORF">GALMADRAFT_94251</name>
</gene>
<dbReference type="AlphaFoldDB" id="A0A067T760"/>
<dbReference type="EMBL" id="KL142374">
    <property type="protein sequence ID" value="KDR79005.1"/>
    <property type="molecule type" value="Genomic_DNA"/>
</dbReference>
<evidence type="ECO:0000313" key="2">
    <source>
        <dbReference type="EMBL" id="KDR79005.1"/>
    </source>
</evidence>
<evidence type="ECO:0000313" key="3">
    <source>
        <dbReference type="Proteomes" id="UP000027222"/>
    </source>
</evidence>
<name>A0A067T760_GALM3</name>
<sequence>MSNVLQAIGTQVGKPVHPSHIYPSWSHFFPLILKGVLFPPLAELYRRIYLKNGNIQYLHISIKYSLASLATTPVDHPSLPHYQQRLADSLYHRYMRLQREGDLHLATMLQTSALAALPPTLADINAWHRPNLRLTYQSRYHHTGNPKYLDASIALSLLVISDLPEGSPQAHLTIWQTFLANSYHHRYSRLGKLDDLEAELRWSHVAVDSTTSDDPLLPSRQATLGVAYSDRLHRYRNLEDIDLGLFWATSAVSKTPRTDVNYFARKQNLAAFYADRYKFLDNVEDLQRAIQLCHENINGTEIDAARPLQYHHNFAFYMWLRYLKLGAYDDLDIAIDHALQSAQRSSKANPDFGLFSGQCAILFLRKYQVLGNLDDLEAAAKWNEAALHALNGGHPKAARYQHNYAVVLHRRYRRHRDKKDLEMALQWCNTSIEQSQVDDPELQQRQHLLGILYQDLFGLSSDRSHLDTALEIQQKIVSETANGHPDAAERYSSLAAIYSLMYRHKGGINNREAMMKWNHAAADAADADDPQLYVYKNVLALQYLNKYYQRYNLDHAMQDRERAMGYFQKSSLTSNGDPSVIWDVVDRWARFAELCRSPECLDAYKAAYRTLPELFWLGSRVSSRHETLVKHNVTSITTKAISACMAFNNLKLAVEFVEQSLALTFQQLLDLQIDLSALEDKFPGHAYELQGVSAKLQSIAISTDDEADLQRKLAMERTALLKTIREIPKFENFLLPAPFTSLVPAAQSGPVIVINCSEDRCDALILRSDGTLIQILLPRVHSSVVAQQCEKLRSALRHYGIHSRQMEELDTDRAARSAFLKRSNGETILNGVLTWVWSFIVSPIFQTLEANGIVDGRIWWCLTGSLTYLPLHAAGPQSAYVQSYTSTLSALIRARSLPAPEIPAKVIAVGLSELGSGTRPCLPNVKLEIEALKTAAGENRVSILLNEEATLERVTDLLPQSSWLHLACHGRQGNAQDPLKSGLLLYNNKKLELERLINTPIPRAEFVFLSACETAMGDTDMANESLHLAGGMIFAGFKAAIGTLWSINDLDGPVVAQAVYSYLFKNGQEPEVTDTAEALHLAVNILREKGVPPHRWVPFIHIGI</sequence>
<dbReference type="STRING" id="685588.A0A067T760"/>
<protein>
    <recommendedName>
        <fullName evidence="1">CHAT domain-containing protein</fullName>
    </recommendedName>
</protein>
<keyword evidence="3" id="KW-1185">Reference proteome</keyword>
<dbReference type="Pfam" id="PF12770">
    <property type="entry name" value="CHAT"/>
    <property type="match status" value="1"/>
</dbReference>
<dbReference type="Proteomes" id="UP000027222">
    <property type="component" value="Unassembled WGS sequence"/>
</dbReference>
<organism evidence="2 3">
    <name type="scientific">Galerina marginata (strain CBS 339.88)</name>
    <dbReference type="NCBI Taxonomy" id="685588"/>
    <lineage>
        <taxon>Eukaryota</taxon>
        <taxon>Fungi</taxon>
        <taxon>Dikarya</taxon>
        <taxon>Basidiomycota</taxon>
        <taxon>Agaricomycotina</taxon>
        <taxon>Agaricomycetes</taxon>
        <taxon>Agaricomycetidae</taxon>
        <taxon>Agaricales</taxon>
        <taxon>Agaricineae</taxon>
        <taxon>Strophariaceae</taxon>
        <taxon>Galerina</taxon>
    </lineage>
</organism>